<organism evidence="12 13">
    <name type="scientific">Mortierella isabellina</name>
    <name type="common">Filamentous fungus</name>
    <name type="synonym">Umbelopsis isabellina</name>
    <dbReference type="NCBI Taxonomy" id="91625"/>
    <lineage>
        <taxon>Eukaryota</taxon>
        <taxon>Fungi</taxon>
        <taxon>Fungi incertae sedis</taxon>
        <taxon>Mucoromycota</taxon>
        <taxon>Mucoromycotina</taxon>
        <taxon>Umbelopsidomycetes</taxon>
        <taxon>Umbelopsidales</taxon>
        <taxon>Umbelopsidaceae</taxon>
        <taxon>Umbelopsis</taxon>
    </lineage>
</organism>
<feature type="domain" description="Chromo" evidence="11">
    <location>
        <begin position="1"/>
        <end position="288"/>
    </location>
</feature>
<feature type="compositionally biased region" description="Basic and acidic residues" evidence="6">
    <location>
        <begin position="696"/>
        <end position="728"/>
    </location>
</feature>
<dbReference type="SUPFAM" id="SSF46689">
    <property type="entry name" value="Homeodomain-like"/>
    <property type="match status" value="2"/>
</dbReference>
<dbReference type="InterPro" id="IPR001005">
    <property type="entry name" value="SANT/Myb"/>
</dbReference>
<evidence type="ECO:0000256" key="3">
    <source>
        <dbReference type="ARBA" id="ARBA00023163"/>
    </source>
</evidence>
<dbReference type="PANTHER" id="PTHR12802">
    <property type="entry name" value="SWI/SNF COMPLEX-RELATED"/>
    <property type="match status" value="1"/>
</dbReference>
<dbReference type="SMART" id="SM00717">
    <property type="entry name" value="SANT"/>
    <property type="match status" value="1"/>
</dbReference>
<dbReference type="Pfam" id="PF04433">
    <property type="entry name" value="SWIRM"/>
    <property type="match status" value="1"/>
</dbReference>
<dbReference type="InterPro" id="IPR017930">
    <property type="entry name" value="Myb_dom"/>
</dbReference>
<evidence type="ECO:0000259" key="7">
    <source>
        <dbReference type="PROSITE" id="PS50090"/>
    </source>
</evidence>
<evidence type="ECO:0000259" key="8">
    <source>
        <dbReference type="PROSITE" id="PS50934"/>
    </source>
</evidence>
<dbReference type="OrthoDB" id="2378621at2759"/>
<dbReference type="Gene3D" id="1.10.10.10">
    <property type="entry name" value="Winged helix-like DNA-binding domain superfamily/Winged helix DNA-binding domain"/>
    <property type="match status" value="1"/>
</dbReference>
<evidence type="ECO:0000313" key="13">
    <source>
        <dbReference type="Proteomes" id="UP000654370"/>
    </source>
</evidence>
<dbReference type="GO" id="GO:0003677">
    <property type="term" value="F:DNA binding"/>
    <property type="evidence" value="ECO:0007669"/>
    <property type="project" value="UniProtKB-KW"/>
</dbReference>
<evidence type="ECO:0000256" key="4">
    <source>
        <dbReference type="ARBA" id="ARBA00023242"/>
    </source>
</evidence>
<feature type="coiled-coil region" evidence="5">
    <location>
        <begin position="755"/>
        <end position="785"/>
    </location>
</feature>
<dbReference type="Pfam" id="PF00249">
    <property type="entry name" value="Myb_DNA-binding"/>
    <property type="match status" value="1"/>
</dbReference>
<name>A0A8H7Q153_MORIS</name>
<feature type="compositionally biased region" description="Low complexity" evidence="6">
    <location>
        <begin position="815"/>
        <end position="844"/>
    </location>
</feature>
<dbReference type="FunFam" id="1.10.10.60:FF:000014">
    <property type="entry name" value="SWI/SNF complex subunit SMARCC2 isoform C"/>
    <property type="match status" value="1"/>
</dbReference>
<keyword evidence="4" id="KW-0539">Nucleus</keyword>
<dbReference type="PROSITE" id="PS52032">
    <property type="entry name" value="MARR_BRCT_CHROMO"/>
    <property type="match status" value="1"/>
</dbReference>
<feature type="region of interest" description="Disordered" evidence="6">
    <location>
        <begin position="273"/>
        <end position="327"/>
    </location>
</feature>
<dbReference type="Gene3D" id="3.40.50.10190">
    <property type="entry name" value="BRCT domain"/>
    <property type="match status" value="1"/>
</dbReference>
<evidence type="ECO:0000259" key="10">
    <source>
        <dbReference type="PROSITE" id="PS51294"/>
    </source>
</evidence>
<feature type="domain" description="SANT" evidence="9">
    <location>
        <begin position="587"/>
        <end position="638"/>
    </location>
</feature>
<evidence type="ECO:0000256" key="2">
    <source>
        <dbReference type="ARBA" id="ARBA00023125"/>
    </source>
</evidence>
<dbReference type="Gene3D" id="1.10.10.60">
    <property type="entry name" value="Homeodomain-like"/>
    <property type="match status" value="1"/>
</dbReference>
<dbReference type="AlphaFoldDB" id="A0A8H7Q153"/>
<dbReference type="PANTHER" id="PTHR12802:SF41">
    <property type="entry name" value="BRAHMA ASSOCIATED PROTEIN 155 KDA"/>
    <property type="match status" value="1"/>
</dbReference>
<dbReference type="SUPFAM" id="SSF52113">
    <property type="entry name" value="BRCT domain"/>
    <property type="match status" value="1"/>
</dbReference>
<keyword evidence="1" id="KW-0805">Transcription regulation</keyword>
<proteinExistence type="predicted"/>
<keyword evidence="2" id="KW-0238">DNA-binding</keyword>
<keyword evidence="13" id="KW-1185">Reference proteome</keyword>
<dbReference type="InterPro" id="IPR032451">
    <property type="entry name" value="SMARCC_C"/>
</dbReference>
<dbReference type="Proteomes" id="UP000654370">
    <property type="component" value="Unassembled WGS sequence"/>
</dbReference>
<dbReference type="InterPro" id="IPR036388">
    <property type="entry name" value="WH-like_DNA-bd_sf"/>
</dbReference>
<feature type="domain" description="HTH myb-type" evidence="10">
    <location>
        <begin position="591"/>
        <end position="626"/>
    </location>
</feature>
<dbReference type="InterPro" id="IPR036420">
    <property type="entry name" value="BRCT_dom_sf"/>
</dbReference>
<evidence type="ECO:0000313" key="12">
    <source>
        <dbReference type="EMBL" id="KAG2183625.1"/>
    </source>
</evidence>
<dbReference type="PROSITE" id="PS51294">
    <property type="entry name" value="HTH_MYB"/>
    <property type="match status" value="1"/>
</dbReference>
<dbReference type="GO" id="GO:0006355">
    <property type="term" value="P:regulation of DNA-templated transcription"/>
    <property type="evidence" value="ECO:0007669"/>
    <property type="project" value="UniProtKB-ARBA"/>
</dbReference>
<sequence length="897" mass="101267">MSVDHSPSRVDFTFYEQPSTIHSFESLCEPLRTALDNEGADTSFTAPELAYFIAHFQQFQNTVLSSSEASKMRRNGSTVAPRLPSSVFSLDHLSSDSPLYHILFAAYQFRSMNDIADWQFNAAEERGTNLNMLNYVINQLNEQGVLKKKRIAFASNVPEAERAGLQKLINEMNAEFVSNASSATHILYNQSISIQNDEYTVVLERDERTLIHWVGYPDSYDTWYDDMGQIQGTQSSKNPPQHNDGQAWHVSSQWLQNSHKYNEWVNEQEFQVDNQESVDSTNKRPIADAEQANDGSYKKSRTDEMDVDGASDTVVKSESKDSSENQAVEEEARKYLVQQQYEVILPSYAAWHDIATIHEIERKSLPEFFNNRNKTKTPVVYKEYRDFMINTYRLNPLEYLTVTACRRNLAGDVCAIIRVHAFLEQWGLINYQVDPDARPSNVSAPLSGHFKASAELPRALQKQVPAATIGATTSATAEGADRKLSQAVSSSTELPARKGIDPNLELRKDVFASALGESKVNGSAKGDWDETTSCATCGKDCETVKYRSTKSGKSVDLCESCYVDGKFPANLFSGDFIRMTKVEAKENGQEPWSDQESLLLLEGLEMHPSDWTAVAQHVGTRTRDECILHFLRLPIEDPYSAASMSDLGMLQYKLSKETSNDNPVMSVVAFLASTIDADVAAAAAHTSMEKLGVKAKAKDVEVKKESDMDVDTKKGHDQEADKESDEKQSIVAPLPNYEEEKRISNLTSQYIRKQVEKYEARLAQFQELESVVEEEKRHVERERHQLYQDRTTFKKIQAQVKAEITKRQPPPPPQAAAAPNMPNGMSPAQLQQLSLQQQHQMQQQGGPNPSQLAFAQQQQQFLRQQQYRDMMMQQQQQQQQPMPQYQPAPGFNPMSMQ</sequence>
<feature type="compositionally biased region" description="Low complexity" evidence="6">
    <location>
        <begin position="851"/>
        <end position="885"/>
    </location>
</feature>
<protein>
    <submittedName>
        <fullName evidence="12">Uncharacterized protein</fullName>
    </submittedName>
</protein>
<evidence type="ECO:0000259" key="9">
    <source>
        <dbReference type="PROSITE" id="PS51293"/>
    </source>
</evidence>
<dbReference type="CDD" id="cd00167">
    <property type="entry name" value="SANT"/>
    <property type="match status" value="1"/>
</dbReference>
<feature type="region of interest" description="Disordered" evidence="6">
    <location>
        <begin position="696"/>
        <end position="732"/>
    </location>
</feature>
<gene>
    <name evidence="12" type="ORF">INT43_006633</name>
</gene>
<evidence type="ECO:0000256" key="1">
    <source>
        <dbReference type="ARBA" id="ARBA00023015"/>
    </source>
</evidence>
<feature type="domain" description="SWIRM" evidence="8">
    <location>
        <begin position="343"/>
        <end position="440"/>
    </location>
</feature>
<dbReference type="PROSITE" id="PS50934">
    <property type="entry name" value="SWIRM"/>
    <property type="match status" value="1"/>
</dbReference>
<dbReference type="InterPro" id="IPR049898">
    <property type="entry name" value="MARR_BRCT_CHROMO"/>
</dbReference>
<keyword evidence="3" id="KW-0804">Transcription</keyword>
<feature type="domain" description="Myb-like" evidence="7">
    <location>
        <begin position="584"/>
        <end position="634"/>
    </location>
</feature>
<dbReference type="PROSITE" id="PS50090">
    <property type="entry name" value="MYB_LIKE"/>
    <property type="match status" value="1"/>
</dbReference>
<accession>A0A8H7Q153</accession>
<dbReference type="FunFam" id="1.10.10.10:FF:000020">
    <property type="entry name" value="SWI/SNF complex subunit SMARCC2 isoform c"/>
    <property type="match status" value="1"/>
</dbReference>
<feature type="region of interest" description="Disordered" evidence="6">
    <location>
        <begin position="801"/>
        <end position="897"/>
    </location>
</feature>
<dbReference type="GO" id="GO:0016514">
    <property type="term" value="C:SWI/SNF complex"/>
    <property type="evidence" value="ECO:0007669"/>
    <property type="project" value="TreeGrafter"/>
</dbReference>
<evidence type="ECO:0000256" key="5">
    <source>
        <dbReference type="SAM" id="Coils"/>
    </source>
</evidence>
<evidence type="ECO:0000256" key="6">
    <source>
        <dbReference type="SAM" id="MobiDB-lite"/>
    </source>
</evidence>
<evidence type="ECO:0000259" key="11">
    <source>
        <dbReference type="PROSITE" id="PS52032"/>
    </source>
</evidence>
<dbReference type="InterPro" id="IPR007526">
    <property type="entry name" value="SWIRM"/>
</dbReference>
<dbReference type="InterPro" id="IPR009057">
    <property type="entry name" value="Homeodomain-like_sf"/>
</dbReference>
<comment type="caution">
    <text evidence="12">The sequence shown here is derived from an EMBL/GenBank/DDBJ whole genome shotgun (WGS) entry which is preliminary data.</text>
</comment>
<dbReference type="InterPro" id="IPR017884">
    <property type="entry name" value="SANT_dom"/>
</dbReference>
<dbReference type="EMBL" id="JAEPQZ010000003">
    <property type="protein sequence ID" value="KAG2183625.1"/>
    <property type="molecule type" value="Genomic_DNA"/>
</dbReference>
<keyword evidence="5" id="KW-0175">Coiled coil</keyword>
<reference evidence="12" key="1">
    <citation type="submission" date="2020-12" db="EMBL/GenBank/DDBJ databases">
        <title>Metabolic potential, ecology and presence of endohyphal bacteria is reflected in genomic diversity of Mucoromycotina.</title>
        <authorList>
            <person name="Muszewska A."/>
            <person name="Okrasinska A."/>
            <person name="Steczkiewicz K."/>
            <person name="Drgas O."/>
            <person name="Orlowska M."/>
            <person name="Perlinska-Lenart U."/>
            <person name="Aleksandrzak-Piekarczyk T."/>
            <person name="Szatraj K."/>
            <person name="Zielenkiewicz U."/>
            <person name="Pilsyk S."/>
            <person name="Malc E."/>
            <person name="Mieczkowski P."/>
            <person name="Kruszewska J.S."/>
            <person name="Biernat P."/>
            <person name="Pawlowska J."/>
        </authorList>
    </citation>
    <scope>NUCLEOTIDE SEQUENCE</scope>
    <source>
        <strain evidence="12">WA0000067209</strain>
    </source>
</reference>
<dbReference type="PROSITE" id="PS51293">
    <property type="entry name" value="SANT"/>
    <property type="match status" value="1"/>
</dbReference>
<dbReference type="Pfam" id="PF16495">
    <property type="entry name" value="SWIRM-assoc_1"/>
    <property type="match status" value="1"/>
</dbReference>